<dbReference type="Pfam" id="PF07173">
    <property type="entry name" value="GRDP-like"/>
    <property type="match status" value="1"/>
</dbReference>
<organism evidence="2 3">
    <name type="scientific">Purpureocillium lilacinum</name>
    <name type="common">Paecilomyces lilacinus</name>
    <dbReference type="NCBI Taxonomy" id="33203"/>
    <lineage>
        <taxon>Eukaryota</taxon>
        <taxon>Fungi</taxon>
        <taxon>Dikarya</taxon>
        <taxon>Ascomycota</taxon>
        <taxon>Pezizomycotina</taxon>
        <taxon>Sordariomycetes</taxon>
        <taxon>Hypocreomycetidae</taxon>
        <taxon>Hypocreales</taxon>
        <taxon>Ophiocordycipitaceae</taxon>
        <taxon>Purpureocillium</taxon>
    </lineage>
</organism>
<dbReference type="Proteomes" id="UP000245956">
    <property type="component" value="Unassembled WGS sequence"/>
</dbReference>
<dbReference type="AlphaFoldDB" id="A0A2U3E0L7"/>
<dbReference type="InterPro" id="IPR009836">
    <property type="entry name" value="GRDP-like"/>
</dbReference>
<evidence type="ECO:0000256" key="1">
    <source>
        <dbReference type="SAM" id="MobiDB-lite"/>
    </source>
</evidence>
<dbReference type="PANTHER" id="PTHR34365">
    <property type="entry name" value="ENOLASE (DUF1399)"/>
    <property type="match status" value="1"/>
</dbReference>
<protein>
    <recommendedName>
        <fullName evidence="4">Alpha-ketoglutarate-dependent sulfonate dioxygenase</fullName>
    </recommendedName>
</protein>
<reference evidence="2 3" key="1">
    <citation type="journal article" date="2016" name="Front. Microbiol.">
        <title>Genome and transcriptome sequences reveal the specific parasitism of the nematophagous Purpureocillium lilacinum 36-1.</title>
        <authorList>
            <person name="Xie J."/>
            <person name="Li S."/>
            <person name="Mo C."/>
            <person name="Xiao X."/>
            <person name="Peng D."/>
            <person name="Wang G."/>
            <person name="Xiao Y."/>
        </authorList>
    </citation>
    <scope>NUCLEOTIDE SEQUENCE [LARGE SCALE GENOMIC DNA]</scope>
    <source>
        <strain evidence="2 3">36-1</strain>
    </source>
</reference>
<gene>
    <name evidence="2" type="ORF">PCL_02459</name>
</gene>
<proteinExistence type="predicted"/>
<evidence type="ECO:0000313" key="2">
    <source>
        <dbReference type="EMBL" id="PWI68058.1"/>
    </source>
</evidence>
<evidence type="ECO:0000313" key="3">
    <source>
        <dbReference type="Proteomes" id="UP000245956"/>
    </source>
</evidence>
<comment type="caution">
    <text evidence="2">The sequence shown here is derived from an EMBL/GenBank/DDBJ whole genome shotgun (WGS) entry which is preliminary data.</text>
</comment>
<accession>A0A2U3E0L7</accession>
<dbReference type="PANTHER" id="PTHR34365:SF7">
    <property type="entry name" value="GLYCINE-RICH DOMAIN-CONTAINING PROTEIN 1"/>
    <property type="match status" value="1"/>
</dbReference>
<feature type="region of interest" description="Disordered" evidence="1">
    <location>
        <begin position="1"/>
        <end position="26"/>
    </location>
</feature>
<name>A0A2U3E0L7_PURLI</name>
<evidence type="ECO:0008006" key="4">
    <source>
        <dbReference type="Google" id="ProtNLM"/>
    </source>
</evidence>
<sequence length="773" mass="85542">MLTLVDLPRFRGTRPLPTRSEASPVVPDATSMHGFHAGMASRLQGASLRPACRRVSATCHSAQGSGVATDSKHPDPSPSVHAEVLTVKSLPTPVILYDKDALCPPYVFQGFMTVNKATANGKFRYSLMASIEPKFSKLLGSLNLSDGPLTTPDAESCIAHLRLLHAFEKLKSRVGLKDGLWDIWDNRASSANNSLDVLVKLREKRWAVYIARAVDRYEAWWKSFPSAMLLQSDMLQGSDTPDKYFNFLHSKPMLWKEENLPPLDVLMVWHAHMLSPRTYLEDCLRYGHGPLWAAGMPWSLVNAALQSKSGFSVSADCEESWEERTERDWENILDPLEKEMQCPSCGVVLRIPWTTCGLPQEYDGDKRPGLSGEGYGDGQLRATCKRCRFELTDDGLSIHRLHEDVSGLVSDGISLPGTVLHIDTGLPCFASESVDDRFFVARTAKQGAFNDVLNMKQLKSQTSQTPSVAGMRRQLEELFATKVSVGSIRYARAWIARYQQTRSFASSDLVGSAMRLGVFHQKMQQTDWVNNQHSKEILDRLLKKYGRFLDVVADNPGRLVVPTLDVDLAWHTHMLSPKTYAAASIRKTGTLLDHPDKIDEDKLSMAFAWTCKIYAEKYGQSYSDCACWYCESVRAMSGELPNTKDLPWSPTAQAAHISAHPSVRALETASQRERTRVLRQEHQTQLLEAHAQILRDARSSRPRTRDVPSGGATVRGADRVDVWGREVQVEGPAASVLAVTTTAAMYAVPPGVGEWPDGEGAGAVGDDGSLSTG</sequence>
<dbReference type="EMBL" id="LCWV01000016">
    <property type="protein sequence ID" value="PWI68058.1"/>
    <property type="molecule type" value="Genomic_DNA"/>
</dbReference>